<dbReference type="Gene3D" id="3.40.630.90">
    <property type="match status" value="1"/>
</dbReference>
<organism evidence="2 3">
    <name type="scientific">Microbulbifer variabilis</name>
    <dbReference type="NCBI Taxonomy" id="266805"/>
    <lineage>
        <taxon>Bacteria</taxon>
        <taxon>Pseudomonadati</taxon>
        <taxon>Pseudomonadota</taxon>
        <taxon>Gammaproteobacteria</taxon>
        <taxon>Cellvibrionales</taxon>
        <taxon>Microbulbiferaceae</taxon>
        <taxon>Microbulbifer</taxon>
    </lineage>
</organism>
<evidence type="ECO:0000259" key="1">
    <source>
        <dbReference type="PROSITE" id="PS51186"/>
    </source>
</evidence>
<feature type="domain" description="N-acetyltransferase" evidence="1">
    <location>
        <begin position="5"/>
        <end position="139"/>
    </location>
</feature>
<dbReference type="PANTHER" id="PTHR47237">
    <property type="entry name" value="SLL0310 PROTEIN"/>
    <property type="match status" value="1"/>
</dbReference>
<dbReference type="SUPFAM" id="SSF55729">
    <property type="entry name" value="Acyl-CoA N-acyltransferases (Nat)"/>
    <property type="match status" value="1"/>
</dbReference>
<evidence type="ECO:0000313" key="3">
    <source>
        <dbReference type="Proteomes" id="UP001055658"/>
    </source>
</evidence>
<dbReference type="InterPro" id="IPR016181">
    <property type="entry name" value="Acyl_CoA_acyltransferase"/>
</dbReference>
<gene>
    <name evidence="2" type="ORF">MJO52_14375</name>
</gene>
<accession>A0ABY4V7K8</accession>
<dbReference type="RefSeq" id="WP_252082463.1">
    <property type="nucleotide sequence ID" value="NZ_CP092418.1"/>
</dbReference>
<dbReference type="InterPro" id="IPR052729">
    <property type="entry name" value="Acyl/Acetyltrans_Enzymes"/>
</dbReference>
<dbReference type="GO" id="GO:0016746">
    <property type="term" value="F:acyltransferase activity"/>
    <property type="evidence" value="ECO:0007669"/>
    <property type="project" value="UniProtKB-KW"/>
</dbReference>
<dbReference type="CDD" id="cd04301">
    <property type="entry name" value="NAT_SF"/>
    <property type="match status" value="1"/>
</dbReference>
<protein>
    <submittedName>
        <fullName evidence="2">GNAT family N-acetyltransferase</fullName>
        <ecNumber evidence="2">2.3.1.-</ecNumber>
    </submittedName>
</protein>
<dbReference type="EMBL" id="CP092418">
    <property type="protein sequence ID" value="USD20257.1"/>
    <property type="molecule type" value="Genomic_DNA"/>
</dbReference>
<dbReference type="PROSITE" id="PS51186">
    <property type="entry name" value="GNAT"/>
    <property type="match status" value="2"/>
</dbReference>
<dbReference type="Pfam" id="PF00583">
    <property type="entry name" value="Acetyltransf_1"/>
    <property type="match status" value="1"/>
</dbReference>
<name>A0ABY4V7K8_9GAMM</name>
<sequence length="290" mass="32306">MKDTMTIRNMQRPEVDVLVNWAAQEGWNPGLHDAETFWQTDSKAFIAALVQEKMIGGGAITSYEGIYGFMGFFIVKPEYRGLGLGRKLWYFRRQRMLERLSPGASVGLDAAFQMQDFYGEGGFKFSHRNLRFSMGVPLKVASNGSGNFEILPLAEIPFDQLLQYDMTCFPAGREKFLRTWLNQEGAQALGVLQSGTLKGYGVIRRCGEGCKVGPLFANNGQLAEALLIELTKFSSGGAVFLDVPENNQEAMALVKKYNMKEVFGCARMYLGSKPNIAHERIFGVTTFELG</sequence>
<keyword evidence="2" id="KW-0808">Transferase</keyword>
<feature type="domain" description="N-acetyltransferase" evidence="1">
    <location>
        <begin position="148"/>
        <end position="290"/>
    </location>
</feature>
<evidence type="ECO:0000313" key="2">
    <source>
        <dbReference type="EMBL" id="USD20257.1"/>
    </source>
</evidence>
<proteinExistence type="predicted"/>
<keyword evidence="3" id="KW-1185">Reference proteome</keyword>
<reference evidence="2" key="1">
    <citation type="submission" date="2022-02" db="EMBL/GenBank/DDBJ databases">
        <title>Coral-associated bacteria.</title>
        <authorList>
            <person name="Tang K."/>
            <person name="Wang X."/>
        </authorList>
    </citation>
    <scope>NUCLEOTIDE SEQUENCE</scope>
    <source>
        <strain evidence="2">SCSIO 43006</strain>
    </source>
</reference>
<keyword evidence="2" id="KW-0012">Acyltransferase</keyword>
<dbReference type="Pfam" id="PF18014">
    <property type="entry name" value="Acetyltransf_18"/>
    <property type="match status" value="1"/>
</dbReference>
<dbReference type="Gene3D" id="3.40.630.30">
    <property type="match status" value="1"/>
</dbReference>
<dbReference type="EC" id="2.3.1.-" evidence="2"/>
<dbReference type="PANTHER" id="PTHR47237:SF1">
    <property type="entry name" value="SLL0310 PROTEIN"/>
    <property type="match status" value="1"/>
</dbReference>
<dbReference type="InterPro" id="IPR041496">
    <property type="entry name" value="YitH/HolE_GNAT"/>
</dbReference>
<dbReference type="InterPro" id="IPR000182">
    <property type="entry name" value="GNAT_dom"/>
</dbReference>
<dbReference type="Proteomes" id="UP001055658">
    <property type="component" value="Chromosome"/>
</dbReference>